<feature type="compositionally biased region" description="Low complexity" evidence="1">
    <location>
        <begin position="618"/>
        <end position="660"/>
    </location>
</feature>
<dbReference type="AlphaFoldDB" id="A0AAW1QVA5"/>
<feature type="region of interest" description="Disordered" evidence="1">
    <location>
        <begin position="736"/>
        <end position="813"/>
    </location>
</feature>
<dbReference type="Proteomes" id="UP001438707">
    <property type="component" value="Unassembled WGS sequence"/>
</dbReference>
<comment type="caution">
    <text evidence="2">The sequence shown here is derived from an EMBL/GenBank/DDBJ whole genome shotgun (WGS) entry which is preliminary data.</text>
</comment>
<feature type="region of interest" description="Disordered" evidence="1">
    <location>
        <begin position="573"/>
        <end position="661"/>
    </location>
</feature>
<name>A0AAW1QVA5_9CHLO</name>
<feature type="compositionally biased region" description="Low complexity" evidence="1">
    <location>
        <begin position="691"/>
        <end position="701"/>
    </location>
</feature>
<keyword evidence="3" id="KW-1185">Reference proteome</keyword>
<feature type="compositionally biased region" description="Polar residues" evidence="1">
    <location>
        <begin position="603"/>
        <end position="614"/>
    </location>
</feature>
<gene>
    <name evidence="2" type="ORF">WJX74_005446</name>
</gene>
<accession>A0AAW1QVA5</accession>
<dbReference type="PANTHER" id="PTHR13265:SF0">
    <property type="entry name" value="HPR1"/>
    <property type="match status" value="1"/>
</dbReference>
<evidence type="ECO:0000256" key="1">
    <source>
        <dbReference type="SAM" id="MobiDB-lite"/>
    </source>
</evidence>
<dbReference type="Pfam" id="PF11957">
    <property type="entry name" value="efThoc1"/>
    <property type="match status" value="1"/>
</dbReference>
<protein>
    <submittedName>
        <fullName evidence="2">Uncharacterized protein</fullName>
    </submittedName>
</protein>
<dbReference type="PANTHER" id="PTHR13265">
    <property type="entry name" value="THO COMPLEX SUBUNIT 1"/>
    <property type="match status" value="1"/>
</dbReference>
<feature type="compositionally biased region" description="Basic and acidic residues" evidence="1">
    <location>
        <begin position="592"/>
        <end position="601"/>
    </location>
</feature>
<dbReference type="EMBL" id="JALJOS010000026">
    <property type="protein sequence ID" value="KAK9825062.1"/>
    <property type="molecule type" value="Genomic_DNA"/>
</dbReference>
<evidence type="ECO:0000313" key="2">
    <source>
        <dbReference type="EMBL" id="KAK9825062.1"/>
    </source>
</evidence>
<sequence>MITEKRRRTDDGNGTPTWVHGDKTTDTNLQVAIARALAKDVTPEVALAEELQKVIPDRLSKEASGVLGLRPPLAHEIGVMEMALRRCLQAIIKDAAIFKEPVMEFRGHAGGSLGMTAAASYPLVPRLLALAITLAKSKFLDLGLPTQLVDDAIELSIVDECGAILVWLEENIGALRELSMIDSPGDTKRASLLPHLNVLRAGNQLLRRLSRTSHAQLRGQAHLFLAKWCPLSDKSGVNIGGSVNSAHATALEDVSEDAKDSEGNPIDAAFYRTFWGLQHAFQHPVETVVPDNWTKMVKDVKIVLAEFMKRPVSVSGRAPSTGGQEGSDDLTVKYLSSARLLGLQLKDAALRRHFLLQALILLQALRMPTKSEQQGLKPKQLVEADALEPELYAALEAVSDGGRRFVNQIRQLLAHEASFVTWKREKCPAIDKMPAASFPAAHVPGTPWPGSGPPKTRLGAMWGQHALPPLEMERLFEGAGQGLDSLKADVRNAKPPLRDMLAPVIEQLDPEEAIENEYKIKKEPVYAWKAFRSIAFNRLHDFMKGGYNCKSRDTKGCLDLDYLTSTLYPRIPGAVFREPPKPSSASPSKAARKTESQDHTDPAASSEQLAQATPSDAPLSPLLTGLDPTPLLAPMDVDSPAEPQQAADQAPQDPKPATADIPAVSPTAIEANGMQLNGGDEVAANGIVPAGAVAPKAGPKAHATRQSGRKRSAAAAEVGGDVNGAAVPADADEGAADLAASANGHVSLEQGSPLKPDRMLSAAGVNPQAAPNEDDNGDGMALSADADGKMLMEDDPTDGAPTEPDPNGVVLAE</sequence>
<proteinExistence type="predicted"/>
<evidence type="ECO:0000313" key="3">
    <source>
        <dbReference type="Proteomes" id="UP001438707"/>
    </source>
</evidence>
<reference evidence="2 3" key="1">
    <citation type="journal article" date="2024" name="Nat. Commun.">
        <title>Phylogenomics reveals the evolutionary origins of lichenization in chlorophyte algae.</title>
        <authorList>
            <person name="Puginier C."/>
            <person name="Libourel C."/>
            <person name="Otte J."/>
            <person name="Skaloud P."/>
            <person name="Haon M."/>
            <person name="Grisel S."/>
            <person name="Petersen M."/>
            <person name="Berrin J.G."/>
            <person name="Delaux P.M."/>
            <person name="Dal Grande F."/>
            <person name="Keller J."/>
        </authorList>
    </citation>
    <scope>NUCLEOTIDE SEQUENCE [LARGE SCALE GENOMIC DNA]</scope>
    <source>
        <strain evidence="2 3">SAG 2145</strain>
    </source>
</reference>
<dbReference type="GO" id="GO:0000445">
    <property type="term" value="C:THO complex part of transcription export complex"/>
    <property type="evidence" value="ECO:0007669"/>
    <property type="project" value="TreeGrafter"/>
</dbReference>
<feature type="region of interest" description="Disordered" evidence="1">
    <location>
        <begin position="691"/>
        <end position="717"/>
    </location>
</feature>
<dbReference type="GO" id="GO:0006406">
    <property type="term" value="P:mRNA export from nucleus"/>
    <property type="evidence" value="ECO:0007669"/>
    <property type="project" value="TreeGrafter"/>
</dbReference>
<organism evidence="2 3">
    <name type="scientific">Apatococcus lobatus</name>
    <dbReference type="NCBI Taxonomy" id="904363"/>
    <lineage>
        <taxon>Eukaryota</taxon>
        <taxon>Viridiplantae</taxon>
        <taxon>Chlorophyta</taxon>
        <taxon>core chlorophytes</taxon>
        <taxon>Trebouxiophyceae</taxon>
        <taxon>Chlorellales</taxon>
        <taxon>Chlorellaceae</taxon>
        <taxon>Apatococcus</taxon>
    </lineage>
</organism>
<dbReference type="InterPro" id="IPR021861">
    <property type="entry name" value="THO_THOC1"/>
</dbReference>